<proteinExistence type="predicted"/>
<name>A0A8X6LW78_TRICU</name>
<accession>A0A8X6LW78</accession>
<feature type="transmembrane region" description="Helical" evidence="1">
    <location>
        <begin position="70"/>
        <end position="91"/>
    </location>
</feature>
<feature type="transmembrane region" description="Helical" evidence="1">
    <location>
        <begin position="247"/>
        <end position="272"/>
    </location>
</feature>
<protein>
    <submittedName>
        <fullName evidence="2">Uncharacterized protein</fullName>
    </submittedName>
</protein>
<feature type="transmembrane region" description="Helical" evidence="1">
    <location>
        <begin position="43"/>
        <end position="64"/>
    </location>
</feature>
<dbReference type="AlphaFoldDB" id="A0A8X6LW78"/>
<reference evidence="2" key="1">
    <citation type="submission" date="2020-07" db="EMBL/GenBank/DDBJ databases">
        <title>Multicomponent nature underlies the extraordinary mechanical properties of spider dragline silk.</title>
        <authorList>
            <person name="Kono N."/>
            <person name="Nakamura H."/>
            <person name="Mori M."/>
            <person name="Yoshida Y."/>
            <person name="Ohtoshi R."/>
            <person name="Malay A.D."/>
            <person name="Moran D.A.P."/>
            <person name="Tomita M."/>
            <person name="Numata K."/>
            <person name="Arakawa K."/>
        </authorList>
    </citation>
    <scope>NUCLEOTIDE SEQUENCE</scope>
</reference>
<feature type="transmembrane region" description="Helical" evidence="1">
    <location>
        <begin position="186"/>
        <end position="208"/>
    </location>
</feature>
<feature type="transmembrane region" description="Helical" evidence="1">
    <location>
        <begin position="121"/>
        <end position="145"/>
    </location>
</feature>
<feature type="transmembrane region" description="Helical" evidence="1">
    <location>
        <begin position="284"/>
        <end position="303"/>
    </location>
</feature>
<dbReference type="OrthoDB" id="6433717at2759"/>
<organism evidence="2 3">
    <name type="scientific">Trichonephila clavata</name>
    <name type="common">Joro spider</name>
    <name type="synonym">Nephila clavata</name>
    <dbReference type="NCBI Taxonomy" id="2740835"/>
    <lineage>
        <taxon>Eukaryota</taxon>
        <taxon>Metazoa</taxon>
        <taxon>Ecdysozoa</taxon>
        <taxon>Arthropoda</taxon>
        <taxon>Chelicerata</taxon>
        <taxon>Arachnida</taxon>
        <taxon>Araneae</taxon>
        <taxon>Araneomorphae</taxon>
        <taxon>Entelegynae</taxon>
        <taxon>Araneoidea</taxon>
        <taxon>Nephilidae</taxon>
        <taxon>Trichonephila</taxon>
    </lineage>
</organism>
<keyword evidence="1" id="KW-0812">Transmembrane</keyword>
<evidence type="ECO:0000313" key="2">
    <source>
        <dbReference type="EMBL" id="GFR22254.1"/>
    </source>
</evidence>
<dbReference type="EMBL" id="BMAO01038051">
    <property type="protein sequence ID" value="GFR22254.1"/>
    <property type="molecule type" value="Genomic_DNA"/>
</dbReference>
<keyword evidence="3" id="KW-1185">Reference proteome</keyword>
<keyword evidence="1" id="KW-0472">Membrane</keyword>
<sequence>MSISPEFTVILNSFPFSGVFLSTTVSGFRKADFTKKLTSSIKYLVEVLFILYTVYIVFISFIYGPYSSNTLRFTSVAINTIMLLLRITLLLNKSKILKTLSKLRAFDGGYRKMNRTPLRKFAIFACGLCFVVPLIIVVGSSVFILGNIDQHPIVLKVVNQNSTSMSKILPNLAFIGHQTVYTIHFFMFPGLVMTLLSFVYLSFVRTFLQHLEAMRLALLHNFSRTEVARAMALFTVARKTHQEIEKVMSFLTLLAYVLIFGNVIHLVCMLATNFMSDEASMRDTYSISIFTWTTVWFVVLTMCGSQSSRPELFIKNMAQEVISENFGMKYESQREMIYMNLLNSCSGYEVRFTGWGMFEVDKKLFLTVSSILVTYSVLFASELRKT</sequence>
<keyword evidence="1" id="KW-1133">Transmembrane helix</keyword>
<comment type="caution">
    <text evidence="2">The sequence shown here is derived from an EMBL/GenBank/DDBJ whole genome shotgun (WGS) entry which is preliminary data.</text>
</comment>
<feature type="transmembrane region" description="Helical" evidence="1">
    <location>
        <begin position="12"/>
        <end position="31"/>
    </location>
</feature>
<dbReference type="Proteomes" id="UP000887116">
    <property type="component" value="Unassembled WGS sequence"/>
</dbReference>
<gene>
    <name evidence="2" type="primary">AVEN_109535_1</name>
    <name evidence="2" type="ORF">TNCT_331671</name>
</gene>
<evidence type="ECO:0000313" key="3">
    <source>
        <dbReference type="Proteomes" id="UP000887116"/>
    </source>
</evidence>
<evidence type="ECO:0000256" key="1">
    <source>
        <dbReference type="SAM" id="Phobius"/>
    </source>
</evidence>